<sequence>MLNFCAPNFEFIYQTVLLGFGICMHKKQTDKQSGLFNSLRILTMSSISSRK</sequence>
<organism evidence="1 2">
    <name type="scientific">Medicago truncatula</name>
    <name type="common">Barrel medic</name>
    <name type="synonym">Medicago tribuloides</name>
    <dbReference type="NCBI Taxonomy" id="3880"/>
    <lineage>
        <taxon>Eukaryota</taxon>
        <taxon>Viridiplantae</taxon>
        <taxon>Streptophyta</taxon>
        <taxon>Embryophyta</taxon>
        <taxon>Tracheophyta</taxon>
        <taxon>Spermatophyta</taxon>
        <taxon>Magnoliopsida</taxon>
        <taxon>eudicotyledons</taxon>
        <taxon>Gunneridae</taxon>
        <taxon>Pentapetalae</taxon>
        <taxon>rosids</taxon>
        <taxon>fabids</taxon>
        <taxon>Fabales</taxon>
        <taxon>Fabaceae</taxon>
        <taxon>Papilionoideae</taxon>
        <taxon>50 kb inversion clade</taxon>
        <taxon>NPAAA clade</taxon>
        <taxon>Hologalegina</taxon>
        <taxon>IRL clade</taxon>
        <taxon>Trifolieae</taxon>
        <taxon>Medicago</taxon>
    </lineage>
</organism>
<dbReference type="AlphaFoldDB" id="A0A396JLH1"/>
<protein>
    <submittedName>
        <fullName evidence="1">Uncharacterized protein</fullName>
    </submittedName>
</protein>
<evidence type="ECO:0000313" key="1">
    <source>
        <dbReference type="EMBL" id="RHN77103.1"/>
    </source>
</evidence>
<name>A0A396JLH1_MEDTR</name>
<comment type="caution">
    <text evidence="1">The sequence shown here is derived from an EMBL/GenBank/DDBJ whole genome shotgun (WGS) entry which is preliminary data.</text>
</comment>
<dbReference type="Proteomes" id="UP000265566">
    <property type="component" value="Chromosome 1"/>
</dbReference>
<reference evidence="2" key="1">
    <citation type="journal article" date="2018" name="Nat. Plants">
        <title>Whole-genome landscape of Medicago truncatula symbiotic genes.</title>
        <authorList>
            <person name="Pecrix Y."/>
            <person name="Staton S.E."/>
            <person name="Sallet E."/>
            <person name="Lelandais-Briere C."/>
            <person name="Moreau S."/>
            <person name="Carrere S."/>
            <person name="Blein T."/>
            <person name="Jardinaud M.F."/>
            <person name="Latrasse D."/>
            <person name="Zouine M."/>
            <person name="Zahm M."/>
            <person name="Kreplak J."/>
            <person name="Mayjonade B."/>
            <person name="Satge C."/>
            <person name="Perez M."/>
            <person name="Cauet S."/>
            <person name="Marande W."/>
            <person name="Chantry-Darmon C."/>
            <person name="Lopez-Roques C."/>
            <person name="Bouchez O."/>
            <person name="Berard A."/>
            <person name="Debelle F."/>
            <person name="Munos S."/>
            <person name="Bendahmane A."/>
            <person name="Berges H."/>
            <person name="Niebel A."/>
            <person name="Buitink J."/>
            <person name="Frugier F."/>
            <person name="Benhamed M."/>
            <person name="Crespi M."/>
            <person name="Gouzy J."/>
            <person name="Gamas P."/>
        </authorList>
    </citation>
    <scope>NUCLEOTIDE SEQUENCE [LARGE SCALE GENOMIC DNA]</scope>
    <source>
        <strain evidence="2">cv. Jemalong A17</strain>
    </source>
</reference>
<proteinExistence type="predicted"/>
<dbReference type="Gramene" id="rna523">
    <property type="protein sequence ID" value="RHN77103.1"/>
    <property type="gene ID" value="gene523"/>
</dbReference>
<evidence type="ECO:0000313" key="2">
    <source>
        <dbReference type="Proteomes" id="UP000265566"/>
    </source>
</evidence>
<accession>A0A396JLH1</accession>
<gene>
    <name evidence="1" type="ORF">MtrunA17_Chr1g0151161</name>
</gene>
<dbReference type="EMBL" id="PSQE01000001">
    <property type="protein sequence ID" value="RHN77103.1"/>
    <property type="molecule type" value="Genomic_DNA"/>
</dbReference>